<gene>
    <name evidence="8" type="ORF">DMC30DRAFT_79590</name>
</gene>
<reference evidence="8 9" key="1">
    <citation type="submission" date="2019-03" db="EMBL/GenBank/DDBJ databases">
        <title>Rhodosporidium diobovatum UCD-FST 08-225 genome sequencing, assembly, and annotation.</title>
        <authorList>
            <person name="Fakankun I.U."/>
            <person name="Fristensky B."/>
            <person name="Levin D.B."/>
        </authorList>
    </citation>
    <scope>NUCLEOTIDE SEQUENCE [LARGE SCALE GENOMIC DNA]</scope>
    <source>
        <strain evidence="8 9">UCD-FST 08-225</strain>
    </source>
</reference>
<keyword evidence="4 6" id="KW-0472">Membrane</keyword>
<feature type="transmembrane region" description="Helical" evidence="6">
    <location>
        <begin position="194"/>
        <end position="216"/>
    </location>
</feature>
<dbReference type="Pfam" id="PF13886">
    <property type="entry name" value="TM7S3_TM198"/>
    <property type="match status" value="1"/>
</dbReference>
<dbReference type="AlphaFoldDB" id="A0A5C5FQF1"/>
<accession>A0A5C5FQF1</accession>
<evidence type="ECO:0000256" key="3">
    <source>
        <dbReference type="ARBA" id="ARBA00022989"/>
    </source>
</evidence>
<evidence type="ECO:0000256" key="5">
    <source>
        <dbReference type="SAM" id="MobiDB-lite"/>
    </source>
</evidence>
<feature type="transmembrane region" description="Helical" evidence="6">
    <location>
        <begin position="84"/>
        <end position="107"/>
    </location>
</feature>
<feature type="compositionally biased region" description="Low complexity" evidence="5">
    <location>
        <begin position="387"/>
        <end position="398"/>
    </location>
</feature>
<keyword evidence="9" id="KW-1185">Reference proteome</keyword>
<comment type="subcellular location">
    <subcellularLocation>
        <location evidence="1">Membrane</location>
        <topology evidence="1">Multi-pass membrane protein</topology>
    </subcellularLocation>
</comment>
<feature type="region of interest" description="Disordered" evidence="5">
    <location>
        <begin position="321"/>
        <end position="621"/>
    </location>
</feature>
<evidence type="ECO:0000256" key="6">
    <source>
        <dbReference type="SAM" id="Phobius"/>
    </source>
</evidence>
<evidence type="ECO:0000259" key="7">
    <source>
        <dbReference type="Pfam" id="PF13886"/>
    </source>
</evidence>
<keyword evidence="2 6" id="KW-0812">Transmembrane</keyword>
<dbReference type="InterPro" id="IPR025256">
    <property type="entry name" value="TM7S3/TM198-like_dom"/>
</dbReference>
<feature type="transmembrane region" description="Helical" evidence="6">
    <location>
        <begin position="39"/>
        <end position="64"/>
    </location>
</feature>
<feature type="domain" description="TM7S3/TM198-like" evidence="7">
    <location>
        <begin position="99"/>
        <end position="271"/>
    </location>
</feature>
<feature type="compositionally biased region" description="Acidic residues" evidence="5">
    <location>
        <begin position="338"/>
        <end position="347"/>
    </location>
</feature>
<name>A0A5C5FQF1_9BASI</name>
<evidence type="ECO:0000256" key="2">
    <source>
        <dbReference type="ARBA" id="ARBA00022692"/>
    </source>
</evidence>
<proteinExistence type="predicted"/>
<feature type="compositionally biased region" description="Basic and acidic residues" evidence="5">
    <location>
        <begin position="425"/>
        <end position="434"/>
    </location>
</feature>
<dbReference type="GO" id="GO:0016020">
    <property type="term" value="C:membrane"/>
    <property type="evidence" value="ECO:0007669"/>
    <property type="project" value="UniProtKB-SubCell"/>
</dbReference>
<keyword evidence="3 6" id="KW-1133">Transmembrane helix</keyword>
<evidence type="ECO:0000313" key="8">
    <source>
        <dbReference type="EMBL" id="TNY18031.1"/>
    </source>
</evidence>
<feature type="transmembrane region" description="Helical" evidence="6">
    <location>
        <begin position="119"/>
        <end position="135"/>
    </location>
</feature>
<dbReference type="OrthoDB" id="2538469at2759"/>
<sequence>MPPLPLLPTAARCYPLLARAAAESDEGFLTSRLSALPKAVNLVLGICLILVALGLLGTGARLLFVGRDLGKMRGEEGRKGWLGGGVGGAIFGSTALGAFSTLGTLLVVSRVESTALERWGTLAVILCPSVVGAIVGGRWSAAGQVSCGLLGGLSLSLLLITSLRLSSITARIALFLVLLALCAPLSLLRTTQRYALPVCAALTGAYLLVLGIDLFVHLGFVDALGLIVASHGVSSSAGDAGEVVVRWTSVGGKGLLAAWWLTAVVSGAWQVYWGLGTDGDDTWDAYLAQFTSIGQPSPQGTHLPPASLFARLRARFSPTQGSAFTDLPARRIAPWEDLPSDDDDDSEQDSHTRAAEKPVARRPTRASERSRGTQRESDAWDSDADRLAGLASLRSAKSSSRRTKPAQYGAVSASLAGSDDEGDEAREGKAREGLWDAASASMDGYAHPQSSGAQSRPQFLARASTGGLSGTTVVSTLRSTGGKSLSYEGVARIEEADDGDEERDAVLPLTSSSGRPRPRAQSKGSVASRVSALLGRGRKDPAAYTGTRVELSALDRSHSSPPPPPKHSVPATPSLIKALDRLRTAQQQARGAPLAPSPVRASQEDAAGSPGGSDGERVRRASMDEWWAEVVRKSEGAPRGG</sequence>
<dbReference type="Proteomes" id="UP000311382">
    <property type="component" value="Unassembled WGS sequence"/>
</dbReference>
<organism evidence="8 9">
    <name type="scientific">Rhodotorula diobovata</name>
    <dbReference type="NCBI Taxonomy" id="5288"/>
    <lineage>
        <taxon>Eukaryota</taxon>
        <taxon>Fungi</taxon>
        <taxon>Dikarya</taxon>
        <taxon>Basidiomycota</taxon>
        <taxon>Pucciniomycotina</taxon>
        <taxon>Microbotryomycetes</taxon>
        <taxon>Sporidiobolales</taxon>
        <taxon>Sporidiobolaceae</taxon>
        <taxon>Rhodotorula</taxon>
    </lineage>
</organism>
<feature type="transmembrane region" description="Helical" evidence="6">
    <location>
        <begin position="172"/>
        <end position="188"/>
    </location>
</feature>
<dbReference type="EMBL" id="SOZI01000160">
    <property type="protein sequence ID" value="TNY18031.1"/>
    <property type="molecule type" value="Genomic_DNA"/>
</dbReference>
<evidence type="ECO:0000256" key="4">
    <source>
        <dbReference type="ARBA" id="ARBA00023136"/>
    </source>
</evidence>
<protein>
    <recommendedName>
        <fullName evidence="7">TM7S3/TM198-like domain-containing protein</fullName>
    </recommendedName>
</protein>
<evidence type="ECO:0000256" key="1">
    <source>
        <dbReference type="ARBA" id="ARBA00004141"/>
    </source>
</evidence>
<comment type="caution">
    <text evidence="8">The sequence shown here is derived from an EMBL/GenBank/DDBJ whole genome shotgun (WGS) entry which is preliminary data.</text>
</comment>
<feature type="transmembrane region" description="Helical" evidence="6">
    <location>
        <begin position="141"/>
        <end position="160"/>
    </location>
</feature>
<feature type="compositionally biased region" description="Low complexity" evidence="5">
    <location>
        <begin position="464"/>
        <end position="477"/>
    </location>
</feature>
<feature type="compositionally biased region" description="Basic and acidic residues" evidence="5">
    <location>
        <begin position="348"/>
        <end position="386"/>
    </location>
</feature>
<evidence type="ECO:0000313" key="9">
    <source>
        <dbReference type="Proteomes" id="UP000311382"/>
    </source>
</evidence>
<feature type="compositionally biased region" description="Polar residues" evidence="5">
    <location>
        <begin position="448"/>
        <end position="457"/>
    </location>
</feature>